<dbReference type="PIRSF" id="PIRSF000027">
    <property type="entry name" value="Cytc_c_prime"/>
    <property type="match status" value="1"/>
</dbReference>
<accession>A0ABV7R4W0</accession>
<evidence type="ECO:0000256" key="3">
    <source>
        <dbReference type="ARBA" id="ARBA00022723"/>
    </source>
</evidence>
<sequence length="157" mass="16349">MRYIVTAMLSAAAMAAIPLTAIAQDEDPIHQAIEARKGFYQMLAINMGQLAGMAKGDIAYDEAAASRAAANIEALTQYDLPSLFIEGSGRGQTSEETAAKPDIWTNMDDFRAKFAGLAEAATGASEAVKGGADKAGAVVGKIGAACKACHDSYREKS</sequence>
<feature type="chain" id="PRO_5047106309" evidence="6">
    <location>
        <begin position="24"/>
        <end position="157"/>
    </location>
</feature>
<keyword evidence="2" id="KW-0349">Heme</keyword>
<feature type="signal peptide" evidence="6">
    <location>
        <begin position="1"/>
        <end position="23"/>
    </location>
</feature>
<keyword evidence="4" id="KW-0249">Electron transport</keyword>
<organism evidence="7 8">
    <name type="scientific">Paracoccus mangrovi</name>
    <dbReference type="NCBI Taxonomy" id="1715645"/>
    <lineage>
        <taxon>Bacteria</taxon>
        <taxon>Pseudomonadati</taxon>
        <taxon>Pseudomonadota</taxon>
        <taxon>Alphaproteobacteria</taxon>
        <taxon>Rhodobacterales</taxon>
        <taxon>Paracoccaceae</taxon>
        <taxon>Paracoccus</taxon>
    </lineage>
</organism>
<keyword evidence="3" id="KW-0479">Metal-binding</keyword>
<name>A0ABV7R4W0_9RHOB</name>
<evidence type="ECO:0000256" key="5">
    <source>
        <dbReference type="ARBA" id="ARBA00023004"/>
    </source>
</evidence>
<keyword evidence="1" id="KW-0813">Transport</keyword>
<dbReference type="RefSeq" id="WP_374427117.1">
    <property type="nucleotide sequence ID" value="NZ_JBHRXJ010000004.1"/>
</dbReference>
<keyword evidence="5" id="KW-0408">Iron</keyword>
<proteinExistence type="predicted"/>
<evidence type="ECO:0000256" key="4">
    <source>
        <dbReference type="ARBA" id="ARBA00022982"/>
    </source>
</evidence>
<dbReference type="EMBL" id="JBHRXJ010000004">
    <property type="protein sequence ID" value="MFC3528003.1"/>
    <property type="molecule type" value="Genomic_DNA"/>
</dbReference>
<dbReference type="InterPro" id="IPR015984">
    <property type="entry name" value="Cyt_c_prime_subgr"/>
</dbReference>
<evidence type="ECO:0000256" key="2">
    <source>
        <dbReference type="ARBA" id="ARBA00022617"/>
    </source>
</evidence>
<keyword evidence="6" id="KW-0732">Signal</keyword>
<evidence type="ECO:0000256" key="6">
    <source>
        <dbReference type="SAM" id="SignalP"/>
    </source>
</evidence>
<dbReference type="Proteomes" id="UP001595721">
    <property type="component" value="Unassembled WGS sequence"/>
</dbReference>
<comment type="caution">
    <text evidence="7">The sequence shown here is derived from an EMBL/GenBank/DDBJ whole genome shotgun (WGS) entry which is preliminary data.</text>
</comment>
<dbReference type="SUPFAM" id="SSF47175">
    <property type="entry name" value="Cytochromes"/>
    <property type="match status" value="1"/>
</dbReference>
<keyword evidence="8" id="KW-1185">Reference proteome</keyword>
<dbReference type="InterPro" id="IPR010980">
    <property type="entry name" value="Cyt_c/b562"/>
</dbReference>
<evidence type="ECO:0000256" key="1">
    <source>
        <dbReference type="ARBA" id="ARBA00022448"/>
    </source>
</evidence>
<dbReference type="InterPro" id="IPR002321">
    <property type="entry name" value="Cyt_c_II"/>
</dbReference>
<evidence type="ECO:0000313" key="8">
    <source>
        <dbReference type="Proteomes" id="UP001595721"/>
    </source>
</evidence>
<protein>
    <submittedName>
        <fullName evidence="7">C-type cytochrome</fullName>
    </submittedName>
</protein>
<reference evidence="8" key="1">
    <citation type="journal article" date="2019" name="Int. J. Syst. Evol. Microbiol.">
        <title>The Global Catalogue of Microorganisms (GCM) 10K type strain sequencing project: providing services to taxonomists for standard genome sequencing and annotation.</title>
        <authorList>
            <consortium name="The Broad Institute Genomics Platform"/>
            <consortium name="The Broad Institute Genome Sequencing Center for Infectious Disease"/>
            <person name="Wu L."/>
            <person name="Ma J."/>
        </authorList>
    </citation>
    <scope>NUCLEOTIDE SEQUENCE [LARGE SCALE GENOMIC DNA]</scope>
    <source>
        <strain evidence="8">KCTC 42899</strain>
    </source>
</reference>
<evidence type="ECO:0000313" key="7">
    <source>
        <dbReference type="EMBL" id="MFC3528003.1"/>
    </source>
</evidence>
<dbReference type="PROSITE" id="PS51009">
    <property type="entry name" value="CYTCII"/>
    <property type="match status" value="1"/>
</dbReference>
<dbReference type="PRINTS" id="PR00608">
    <property type="entry name" value="CYTCHROMECII"/>
</dbReference>
<gene>
    <name evidence="7" type="ORF">ACFOMH_07405</name>
</gene>
<dbReference type="InterPro" id="IPR012127">
    <property type="entry name" value="Cyt_c_prime"/>
</dbReference>
<dbReference type="Pfam" id="PF01322">
    <property type="entry name" value="Cytochrom_C_2"/>
    <property type="match status" value="1"/>
</dbReference>
<dbReference type="Gene3D" id="1.20.120.10">
    <property type="entry name" value="Cytochrome c/b562"/>
    <property type="match status" value="1"/>
</dbReference>